<dbReference type="PROSITE" id="PS51192">
    <property type="entry name" value="HELICASE_ATP_BIND_1"/>
    <property type="match status" value="1"/>
</dbReference>
<dbReference type="EMBL" id="QSCO01000050">
    <property type="protein sequence ID" value="RGY02172.1"/>
    <property type="molecule type" value="Genomic_DNA"/>
</dbReference>
<dbReference type="RefSeq" id="WP_118104969.1">
    <property type="nucleotide sequence ID" value="NZ_QSCO01000050.1"/>
</dbReference>
<gene>
    <name evidence="2" type="ORF">DXA53_19825</name>
</gene>
<name>A0A413I3Z4_9BACT</name>
<dbReference type="SUPFAM" id="SSF52540">
    <property type="entry name" value="P-loop containing nucleoside triphosphate hydrolases"/>
    <property type="match status" value="1"/>
</dbReference>
<dbReference type="InterPro" id="IPR014001">
    <property type="entry name" value="Helicase_ATP-bd"/>
</dbReference>
<sequence>MNIKDYDFSKNLSETKLLDELDFNSSFKVSIECPAGGGKSFYLLDYLKRKNIPFLFTTDTLLLGRRLAARHDLPFYCAEDRTCYEAEQLITVYQHIPKFIHRDTTLIIDEAHSLITDYSWKKEAIEQVLTFGCRYKRVILLSGTPLYSRDSFYEGMTIFRAVRKEPQVRNLVVVNYKELIGGITELTMGLRENGKTVVISLLDKSDKLPLLEKSLRDRGIVKLAVINSMTKQHKKETDKTDETDIEVEGSTGYYDQLLQTGELDAEVIITTYRQGYDLKGNNYELIIAPGKNKHSYTDIVQMMNRFRDLPGMKAYFLVNSECGEDHPFGLQEVNKTLTDNYTRETVKLMEKMRNTDYRKLKFNQYFETSAFQKFIYTEYYINHHLISYTVYQKINNELYGNLFNLKHVLSEYGIGLHTSGVKINLVINNNLKKEKMIKYTKEDIKIAIEQFYTYFLQPQTLNFEALNAPVKNALHRKIREYYEEFKYLGLSDEKIRDILEENMGNTEKMNRTRDICMVKYSPDVTMRLYRQLLLQNFEIGMRISGEEIEQKINSLRREVGLPDQKHNTAVEYFNLLFETKRIKFSDTRKMGYEIISAF</sequence>
<proteinExistence type="predicted"/>
<feature type="domain" description="Helicase ATP-binding" evidence="1">
    <location>
        <begin position="20"/>
        <end position="163"/>
    </location>
</feature>
<dbReference type="InterPro" id="IPR027417">
    <property type="entry name" value="P-loop_NTPase"/>
</dbReference>
<evidence type="ECO:0000313" key="3">
    <source>
        <dbReference type="Proteomes" id="UP000284434"/>
    </source>
</evidence>
<accession>A0A413I3Z4</accession>
<comment type="caution">
    <text evidence="2">The sequence shown here is derived from an EMBL/GenBank/DDBJ whole genome shotgun (WGS) entry which is preliminary data.</text>
</comment>
<organism evidence="2 3">
    <name type="scientific">Odoribacter splanchnicus</name>
    <dbReference type="NCBI Taxonomy" id="28118"/>
    <lineage>
        <taxon>Bacteria</taxon>
        <taxon>Pseudomonadati</taxon>
        <taxon>Bacteroidota</taxon>
        <taxon>Bacteroidia</taxon>
        <taxon>Bacteroidales</taxon>
        <taxon>Odoribacteraceae</taxon>
        <taxon>Odoribacter</taxon>
    </lineage>
</organism>
<reference evidence="2 3" key="1">
    <citation type="submission" date="2018-08" db="EMBL/GenBank/DDBJ databases">
        <title>A genome reference for cultivated species of the human gut microbiota.</title>
        <authorList>
            <person name="Zou Y."/>
            <person name="Xue W."/>
            <person name="Luo G."/>
        </authorList>
    </citation>
    <scope>NUCLEOTIDE SEQUENCE [LARGE SCALE GENOMIC DNA]</scope>
    <source>
        <strain evidence="2 3">OF03-11</strain>
    </source>
</reference>
<evidence type="ECO:0000313" key="2">
    <source>
        <dbReference type="EMBL" id="RGY02172.1"/>
    </source>
</evidence>
<dbReference type="AlphaFoldDB" id="A0A413I3Z4"/>
<evidence type="ECO:0000259" key="1">
    <source>
        <dbReference type="PROSITE" id="PS51192"/>
    </source>
</evidence>
<dbReference type="Proteomes" id="UP000284434">
    <property type="component" value="Unassembled WGS sequence"/>
</dbReference>
<protein>
    <recommendedName>
        <fullName evidence="1">Helicase ATP-binding domain-containing protein</fullName>
    </recommendedName>
</protein>